<dbReference type="AlphaFoldDB" id="D7LYN4"/>
<evidence type="ECO:0000313" key="3">
    <source>
        <dbReference type="Proteomes" id="UP000008694"/>
    </source>
</evidence>
<name>D7LYN4_ARALL</name>
<feature type="compositionally biased region" description="Polar residues" evidence="1">
    <location>
        <begin position="10"/>
        <end position="30"/>
    </location>
</feature>
<evidence type="ECO:0000256" key="1">
    <source>
        <dbReference type="SAM" id="MobiDB-lite"/>
    </source>
</evidence>
<feature type="region of interest" description="Disordered" evidence="1">
    <location>
        <begin position="1"/>
        <end position="84"/>
    </location>
</feature>
<protein>
    <submittedName>
        <fullName evidence="2">Expressed protein</fullName>
    </submittedName>
</protein>
<sequence>MPPEVPSHIFSFNRSDQTSTTAHRSCSPHASNSSTPENNSPTHETIYHHSNKKQKEKKLNGSKSTPVLCKPPEPNTAARPSFVF</sequence>
<accession>D7LYN4</accession>
<dbReference type="HOGENOM" id="CLU_2530557_0_0_1"/>
<evidence type="ECO:0000313" key="2">
    <source>
        <dbReference type="EMBL" id="EFH48134.1"/>
    </source>
</evidence>
<dbReference type="Gramene" id="scaffold_602017.1">
    <property type="protein sequence ID" value="scaffold_602017.1"/>
    <property type="gene ID" value="scaffold_602017.1"/>
</dbReference>
<keyword evidence="3" id="KW-1185">Reference proteome</keyword>
<gene>
    <name evidence="2" type="ORF">ARALYDRAFT_909960</name>
</gene>
<organism evidence="3">
    <name type="scientific">Arabidopsis lyrata subsp. lyrata</name>
    <name type="common">Lyre-leaved rock-cress</name>
    <dbReference type="NCBI Taxonomy" id="81972"/>
    <lineage>
        <taxon>Eukaryota</taxon>
        <taxon>Viridiplantae</taxon>
        <taxon>Streptophyta</taxon>
        <taxon>Embryophyta</taxon>
        <taxon>Tracheophyta</taxon>
        <taxon>Spermatophyta</taxon>
        <taxon>Magnoliopsida</taxon>
        <taxon>eudicotyledons</taxon>
        <taxon>Gunneridae</taxon>
        <taxon>Pentapetalae</taxon>
        <taxon>rosids</taxon>
        <taxon>malvids</taxon>
        <taxon>Brassicales</taxon>
        <taxon>Brassicaceae</taxon>
        <taxon>Camelineae</taxon>
        <taxon>Arabidopsis</taxon>
    </lineage>
</organism>
<feature type="compositionally biased region" description="Low complexity" evidence="1">
    <location>
        <begin position="31"/>
        <end position="42"/>
    </location>
</feature>
<dbReference type="Proteomes" id="UP000008694">
    <property type="component" value="Unassembled WGS sequence"/>
</dbReference>
<dbReference type="EMBL" id="GL348718">
    <property type="protein sequence ID" value="EFH48134.1"/>
    <property type="molecule type" value="Genomic_DNA"/>
</dbReference>
<proteinExistence type="predicted"/>
<reference evidence="3" key="1">
    <citation type="journal article" date="2011" name="Nat. Genet.">
        <title>The Arabidopsis lyrata genome sequence and the basis of rapid genome size change.</title>
        <authorList>
            <person name="Hu T.T."/>
            <person name="Pattyn P."/>
            <person name="Bakker E.G."/>
            <person name="Cao J."/>
            <person name="Cheng J.-F."/>
            <person name="Clark R.M."/>
            <person name="Fahlgren N."/>
            <person name="Fawcett J.A."/>
            <person name="Grimwood J."/>
            <person name="Gundlach H."/>
            <person name="Haberer G."/>
            <person name="Hollister J.D."/>
            <person name="Ossowski S."/>
            <person name="Ottilar R.P."/>
            <person name="Salamov A.A."/>
            <person name="Schneeberger K."/>
            <person name="Spannagl M."/>
            <person name="Wang X."/>
            <person name="Yang L."/>
            <person name="Nasrallah M.E."/>
            <person name="Bergelson J."/>
            <person name="Carrington J.C."/>
            <person name="Gaut B.S."/>
            <person name="Schmutz J."/>
            <person name="Mayer K.F.X."/>
            <person name="Van de Peer Y."/>
            <person name="Grigoriev I.V."/>
            <person name="Nordborg M."/>
            <person name="Weigel D."/>
            <person name="Guo Y.-L."/>
        </authorList>
    </citation>
    <scope>NUCLEOTIDE SEQUENCE [LARGE SCALE GENOMIC DNA]</scope>
    <source>
        <strain evidence="3">cv. MN47</strain>
    </source>
</reference>